<evidence type="ECO:0000256" key="2">
    <source>
        <dbReference type="ARBA" id="ARBA00022651"/>
    </source>
</evidence>
<dbReference type="PANTHER" id="PTHR31490">
    <property type="entry name" value="GLYCOSYL HYDROLASE"/>
    <property type="match status" value="1"/>
</dbReference>
<dbReference type="Gene3D" id="3.20.20.80">
    <property type="entry name" value="Glycosidases"/>
    <property type="match status" value="1"/>
</dbReference>
<keyword evidence="4 7" id="KW-0119">Carbohydrate metabolism</keyword>
<name>A0A6G7WJ07_9LACT</name>
<evidence type="ECO:0000256" key="4">
    <source>
        <dbReference type="ARBA" id="ARBA00023277"/>
    </source>
</evidence>
<keyword evidence="5 7" id="KW-0326">Glycosidase</keyword>
<proteinExistence type="inferred from homology"/>
<dbReference type="InterPro" id="IPR044846">
    <property type="entry name" value="GH10"/>
</dbReference>
<dbReference type="GO" id="GO:0031176">
    <property type="term" value="F:endo-1,4-beta-xylanase activity"/>
    <property type="evidence" value="ECO:0007669"/>
    <property type="project" value="UniProtKB-EC"/>
</dbReference>
<dbReference type="KEGG" id="jpo:G7058_09355"/>
<feature type="domain" description="GH10" evidence="8">
    <location>
        <begin position="4"/>
        <end position="335"/>
    </location>
</feature>
<comment type="similarity">
    <text evidence="7">Belongs to the glycosyl hydrolase 10 (cellulase F) family.</text>
</comment>
<dbReference type="Proteomes" id="UP000501830">
    <property type="component" value="Chromosome"/>
</dbReference>
<dbReference type="SUPFAM" id="SSF51445">
    <property type="entry name" value="(Trans)glycosidases"/>
    <property type="match status" value="1"/>
</dbReference>
<keyword evidence="2 9" id="KW-0858">Xylan degradation</keyword>
<accession>A0A6G7WJ07</accession>
<evidence type="ECO:0000256" key="3">
    <source>
        <dbReference type="ARBA" id="ARBA00022801"/>
    </source>
</evidence>
<dbReference type="EMBL" id="CP049889">
    <property type="protein sequence ID" value="QIK52226.1"/>
    <property type="molecule type" value="Genomic_DNA"/>
</dbReference>
<dbReference type="GeneID" id="94553490"/>
<dbReference type="RefSeq" id="WP_166063291.1">
    <property type="nucleotide sequence ID" value="NZ_CP049889.1"/>
</dbReference>
<dbReference type="EC" id="3.2.1.8" evidence="7"/>
<evidence type="ECO:0000256" key="5">
    <source>
        <dbReference type="ARBA" id="ARBA00023295"/>
    </source>
</evidence>
<dbReference type="PRINTS" id="PR00134">
    <property type="entry name" value="GLHYDRLASE10"/>
</dbReference>
<evidence type="ECO:0000256" key="6">
    <source>
        <dbReference type="ARBA" id="ARBA00023326"/>
    </source>
</evidence>
<dbReference type="InterPro" id="IPR001000">
    <property type="entry name" value="GH10_dom"/>
</dbReference>
<gene>
    <name evidence="9" type="ORF">G7058_09355</name>
</gene>
<keyword evidence="3 7" id="KW-0378">Hydrolase</keyword>
<reference evidence="9 10" key="1">
    <citation type="journal article" date="2017" name="Int. J. Syst. Evol. Microbiol.">
        <title>Jeotgalibaca porci sp. nov. and Jeotgalibaca arthritidis sp. nov., isolated from pigs, and emended description of the genus Jeotgalibaca.</title>
        <authorList>
            <person name="Zamora L."/>
            <person name="Perez-Sancho M."/>
            <person name="Dominguez L."/>
            <person name="Fernandez-Garayzabal J.F."/>
            <person name="Vela A.I."/>
        </authorList>
    </citation>
    <scope>NUCLEOTIDE SEQUENCE [LARGE SCALE GENOMIC DNA]</scope>
    <source>
        <strain evidence="9 10">CCUG 69148</strain>
    </source>
</reference>
<dbReference type="Pfam" id="PF00331">
    <property type="entry name" value="Glyco_hydro_10"/>
    <property type="match status" value="1"/>
</dbReference>
<keyword evidence="10" id="KW-1185">Reference proteome</keyword>
<dbReference type="PROSITE" id="PS51760">
    <property type="entry name" value="GH10_2"/>
    <property type="match status" value="1"/>
</dbReference>
<protein>
    <recommendedName>
        <fullName evidence="7">Beta-xylanase</fullName>
        <ecNumber evidence="7">3.2.1.8</ecNumber>
    </recommendedName>
</protein>
<organism evidence="9 10">
    <name type="scientific">Jeotgalibaca porci</name>
    <dbReference type="NCBI Taxonomy" id="1868793"/>
    <lineage>
        <taxon>Bacteria</taxon>
        <taxon>Bacillati</taxon>
        <taxon>Bacillota</taxon>
        <taxon>Bacilli</taxon>
        <taxon>Lactobacillales</taxon>
        <taxon>Carnobacteriaceae</taxon>
        <taxon>Jeotgalibaca</taxon>
    </lineage>
</organism>
<comment type="catalytic activity">
    <reaction evidence="1 7">
        <text>Endohydrolysis of (1-&gt;4)-beta-D-xylosidic linkages in xylans.</text>
        <dbReference type="EC" id="3.2.1.8"/>
    </reaction>
</comment>
<evidence type="ECO:0000256" key="1">
    <source>
        <dbReference type="ARBA" id="ARBA00000681"/>
    </source>
</evidence>
<evidence type="ECO:0000259" key="8">
    <source>
        <dbReference type="PROSITE" id="PS51760"/>
    </source>
</evidence>
<dbReference type="InterPro" id="IPR017853">
    <property type="entry name" value="GH"/>
</dbReference>
<evidence type="ECO:0000313" key="9">
    <source>
        <dbReference type="EMBL" id="QIK52226.1"/>
    </source>
</evidence>
<sequence>MTDHLIIPRLKEVFHDSFRIGAAVNDFTLETREEVLAKHFNSLTAENSMKFVSIQEEEGVFDFSEGNRIVAFAKANDMVVRGHTLVWHNQTPEWVFYTDKDKTTLASKELLLERMTTHIQTVMKHYEDSILCWDVVNEAIEDKEGMRLRESLWYKIMGEDFIDQAFRIAHAANPKAQLFYNDYNESTPEKVEKIYTTVKGMLERGVPVHGIGLQCHWNLNNPSLTDIEQAIEKYASLGVRLHITEMDVSVFDFEDRRTDLLRPTEEQLELQAKRYEAFFKIFRAHSDVIDSVTFWGVDDAYTWLDGFPVPDRKNWPFLLDEKSEPKPAFWRVVNTLEEK</sequence>
<dbReference type="SMART" id="SM00633">
    <property type="entry name" value="Glyco_10"/>
    <property type="match status" value="1"/>
</dbReference>
<keyword evidence="6 7" id="KW-0624">Polysaccharide degradation</keyword>
<dbReference type="AlphaFoldDB" id="A0A6G7WJ07"/>
<dbReference type="PANTHER" id="PTHR31490:SF90">
    <property type="entry name" value="ENDO-1,4-BETA-XYLANASE A"/>
    <property type="match status" value="1"/>
</dbReference>
<evidence type="ECO:0000256" key="7">
    <source>
        <dbReference type="RuleBase" id="RU361174"/>
    </source>
</evidence>
<evidence type="ECO:0000313" key="10">
    <source>
        <dbReference type="Proteomes" id="UP000501830"/>
    </source>
</evidence>
<dbReference type="GO" id="GO:0045493">
    <property type="term" value="P:xylan catabolic process"/>
    <property type="evidence" value="ECO:0007669"/>
    <property type="project" value="UniProtKB-KW"/>
</dbReference>